<dbReference type="Pfam" id="PF05175">
    <property type="entry name" value="MTS"/>
    <property type="match status" value="1"/>
</dbReference>
<dbReference type="PANTHER" id="PTHR47739:SF1">
    <property type="entry name" value="TRNA1(VAL) (ADENINE(37)-N6)-METHYLTRANSFERASE"/>
    <property type="match status" value="1"/>
</dbReference>
<dbReference type="InterPro" id="IPR050210">
    <property type="entry name" value="tRNA_Adenine-N(6)_MTase"/>
</dbReference>
<evidence type="ECO:0000259" key="2">
    <source>
        <dbReference type="Pfam" id="PF05175"/>
    </source>
</evidence>
<dbReference type="Proteomes" id="UP001059576">
    <property type="component" value="Chromosome"/>
</dbReference>
<dbReference type="RefSeq" id="WP_129723020.1">
    <property type="nucleotide sequence ID" value="NZ_CP101808.1"/>
</dbReference>
<name>A0ABY5J0P3_9BACT</name>
<keyword evidence="1" id="KW-0175">Coiled coil</keyword>
<feature type="domain" description="Methyltransferase small" evidence="2">
    <location>
        <begin position="41"/>
        <end position="148"/>
    </location>
</feature>
<dbReference type="CDD" id="cd02440">
    <property type="entry name" value="AdoMet_MTases"/>
    <property type="match status" value="1"/>
</dbReference>
<dbReference type="SUPFAM" id="SSF53335">
    <property type="entry name" value="S-adenosyl-L-methionine-dependent methyltransferases"/>
    <property type="match status" value="1"/>
</dbReference>
<gene>
    <name evidence="3" type="ORF">NPA09_02915</name>
</gene>
<dbReference type="PANTHER" id="PTHR47739">
    <property type="entry name" value="TRNA1(VAL) (ADENINE(37)-N6)-METHYLTRANSFERASE"/>
    <property type="match status" value="1"/>
</dbReference>
<evidence type="ECO:0000313" key="4">
    <source>
        <dbReference type="Proteomes" id="UP001059576"/>
    </source>
</evidence>
<dbReference type="EMBL" id="CP101808">
    <property type="protein sequence ID" value="UUD36824.1"/>
    <property type="molecule type" value="Genomic_DNA"/>
</dbReference>
<evidence type="ECO:0000313" key="3">
    <source>
        <dbReference type="EMBL" id="UUD36824.1"/>
    </source>
</evidence>
<feature type="coiled-coil region" evidence="1">
    <location>
        <begin position="75"/>
        <end position="102"/>
    </location>
</feature>
<accession>A0ABY5J0P3</accession>
<protein>
    <submittedName>
        <fullName evidence="3">tRNA1(Val) (Adenine(37)-N6)-methyltransferase</fullName>
    </submittedName>
</protein>
<dbReference type="PROSITE" id="PS00092">
    <property type="entry name" value="N6_MTASE"/>
    <property type="match status" value="1"/>
</dbReference>
<keyword evidence="4" id="KW-1185">Reference proteome</keyword>
<dbReference type="InterPro" id="IPR029063">
    <property type="entry name" value="SAM-dependent_MTases_sf"/>
</dbReference>
<dbReference type="InterPro" id="IPR007848">
    <property type="entry name" value="Small_mtfrase_dom"/>
</dbReference>
<proteinExistence type="predicted"/>
<evidence type="ECO:0000256" key="1">
    <source>
        <dbReference type="SAM" id="Coils"/>
    </source>
</evidence>
<dbReference type="InterPro" id="IPR002052">
    <property type="entry name" value="DNA_methylase_N6_adenine_CS"/>
</dbReference>
<dbReference type="Gene3D" id="3.40.50.150">
    <property type="entry name" value="Vaccinia Virus protein VP39"/>
    <property type="match status" value="1"/>
</dbReference>
<reference evidence="3" key="1">
    <citation type="submission" date="2022-07" db="EMBL/GenBank/DDBJ databases">
        <title>Complete genome of Mycoplasma equigenitalium type strain T37.</title>
        <authorList>
            <person name="Spergser J."/>
        </authorList>
    </citation>
    <scope>NUCLEOTIDE SEQUENCE</scope>
    <source>
        <strain evidence="3">T37</strain>
    </source>
</reference>
<organism evidence="3 4">
    <name type="scientific">Mycoplasmopsis equigenitalium</name>
    <dbReference type="NCBI Taxonomy" id="114883"/>
    <lineage>
        <taxon>Bacteria</taxon>
        <taxon>Bacillati</taxon>
        <taxon>Mycoplasmatota</taxon>
        <taxon>Mycoplasmoidales</taxon>
        <taxon>Metamycoplasmataceae</taxon>
        <taxon>Mycoplasmopsis</taxon>
    </lineage>
</organism>
<sequence>MKDKLVKNSLGYDSNLYVYQDKDMFNYSVDTILLGNFVFLNKRMNNLLEIGTNNGALAIFISERNKNLQIDALELQAKACEIAKLNIKLNNKQNMIKIINDDFNDFYKNLALNQGKKYDSIVCNPPFYPLEKSVIKTKNITQEKLIATHEIHLNLEQIIIGSAKIIEQKGYLTMVLPVERLVDVMELLRKHKFEPKRIRFVCPRIYEKPKFVLIEARYMSGWGIHFLPNLYLHPEDKSNHIYNKEIADLYKPIKVKE</sequence>